<dbReference type="AlphaFoldDB" id="A0A0F9J404"/>
<dbReference type="EMBL" id="LAZR01012373">
    <property type="protein sequence ID" value="KKM27174.1"/>
    <property type="molecule type" value="Genomic_DNA"/>
</dbReference>
<reference evidence="1" key="1">
    <citation type="journal article" date="2015" name="Nature">
        <title>Complex archaea that bridge the gap between prokaryotes and eukaryotes.</title>
        <authorList>
            <person name="Spang A."/>
            <person name="Saw J.H."/>
            <person name="Jorgensen S.L."/>
            <person name="Zaremba-Niedzwiedzka K."/>
            <person name="Martijn J."/>
            <person name="Lind A.E."/>
            <person name="van Eijk R."/>
            <person name="Schleper C."/>
            <person name="Guy L."/>
            <person name="Ettema T.J."/>
        </authorList>
    </citation>
    <scope>NUCLEOTIDE SEQUENCE</scope>
</reference>
<evidence type="ECO:0000313" key="1">
    <source>
        <dbReference type="EMBL" id="KKM27174.1"/>
    </source>
</evidence>
<proteinExistence type="predicted"/>
<accession>A0A0F9J404</accession>
<name>A0A0F9J404_9ZZZZ</name>
<gene>
    <name evidence="1" type="ORF">LCGC14_1577390</name>
</gene>
<protein>
    <submittedName>
        <fullName evidence="1">Uncharacterized protein</fullName>
    </submittedName>
</protein>
<organism evidence="1">
    <name type="scientific">marine sediment metagenome</name>
    <dbReference type="NCBI Taxonomy" id="412755"/>
    <lineage>
        <taxon>unclassified sequences</taxon>
        <taxon>metagenomes</taxon>
        <taxon>ecological metagenomes</taxon>
    </lineage>
</organism>
<comment type="caution">
    <text evidence="1">The sequence shown here is derived from an EMBL/GenBank/DDBJ whole genome shotgun (WGS) entry which is preliminary data.</text>
</comment>
<sequence>MTPRIRSLLRAPHMVGVAQLPNIELVTARELEALEPFIAFCAQHRVEAPCDIDIRAFLSLSMPPKPAHPVPFEIWQEGWLDQVDALEQALNQLGFSTALIEAAVSVREEFRHRIDYRGYNHGIRRSYKRTVSFPVEDLPEAWQKTLRGLRRDQLYALPIVERMEQRLGMLAWSADRAGYLIDLEDSDAECALYDDVIDRSKAKAINNGEDPASAQPRWAYLRGIAEELKRFATYHGVSEQTMERLDRNYRGFAGLENKQTPLKMFASLNAPTLPVTLAKARIQLEETKAVLNAPIRHQRRLKACARGLTVACPPRARDVVDRMFWGDGVFYRPDTNSYAFNYLQSKPGKPLAVAFQPSFNIFFNALLLGDNDPRYLAQIRDQAIAQRRPIFMRYEGEPVAYGWFGRAWDEAIGSSSHLARTLLQTFLADLGEEGFDYGRNALGHGSGRYFDKYRDEHARQTSACRALDAFSDRANNFATDDIEDLL</sequence>